<protein>
    <recommendedName>
        <fullName evidence="4">Death domain-containing protein</fullName>
    </recommendedName>
</protein>
<evidence type="ECO:0008006" key="4">
    <source>
        <dbReference type="Google" id="ProtNLM"/>
    </source>
</evidence>
<reference evidence="2" key="2">
    <citation type="submission" date="2016-04" db="UniProtKB">
        <authorList>
            <consortium name="EnsemblMetazoa"/>
        </authorList>
    </citation>
    <scope>IDENTIFICATION</scope>
</reference>
<dbReference type="InParanoid" id="A0A158NI97"/>
<keyword evidence="3" id="KW-1185">Reference proteome</keyword>
<dbReference type="EMBL" id="ADTU01016131">
    <property type="status" value="NOT_ANNOTATED_CDS"/>
    <property type="molecule type" value="Genomic_DNA"/>
</dbReference>
<dbReference type="EnsemblMetazoa" id="XM_012201865.1">
    <property type="protein sequence ID" value="XP_012057255.1"/>
    <property type="gene ID" value="LOC105620364"/>
</dbReference>
<reference evidence="3" key="1">
    <citation type="journal article" date="2011" name="PLoS Genet.">
        <title>The genome sequence of the leaf-cutter ant Atta cephalotes reveals insights into its obligate symbiotic lifestyle.</title>
        <authorList>
            <person name="Suen G."/>
            <person name="Teiling C."/>
            <person name="Li L."/>
            <person name="Holt C."/>
            <person name="Abouheif E."/>
            <person name="Bornberg-Bauer E."/>
            <person name="Bouffard P."/>
            <person name="Caldera E.J."/>
            <person name="Cash E."/>
            <person name="Cavanaugh A."/>
            <person name="Denas O."/>
            <person name="Elhaik E."/>
            <person name="Fave M.J."/>
            <person name="Gadau J."/>
            <person name="Gibson J.D."/>
            <person name="Graur D."/>
            <person name="Grubbs K.J."/>
            <person name="Hagen D.E."/>
            <person name="Harkins T.T."/>
            <person name="Helmkampf M."/>
            <person name="Hu H."/>
            <person name="Johnson B.R."/>
            <person name="Kim J."/>
            <person name="Marsh S.E."/>
            <person name="Moeller J.A."/>
            <person name="Munoz-Torres M.C."/>
            <person name="Murphy M.C."/>
            <person name="Naughton M.C."/>
            <person name="Nigam S."/>
            <person name="Overson R."/>
            <person name="Rajakumar R."/>
            <person name="Reese J.T."/>
            <person name="Scott J.J."/>
            <person name="Smith C.R."/>
            <person name="Tao S."/>
            <person name="Tsutsui N.D."/>
            <person name="Viljakainen L."/>
            <person name="Wissler L."/>
            <person name="Yandell M.D."/>
            <person name="Zimmer F."/>
            <person name="Taylor J."/>
            <person name="Slater S.C."/>
            <person name="Clifton S.W."/>
            <person name="Warren W.C."/>
            <person name="Elsik C.G."/>
            <person name="Smith C.D."/>
            <person name="Weinstock G.M."/>
            <person name="Gerardo N.M."/>
            <person name="Currie C.R."/>
        </authorList>
    </citation>
    <scope>NUCLEOTIDE SEQUENCE [LARGE SCALE GENOMIC DNA]</scope>
</reference>
<evidence type="ECO:0000313" key="2">
    <source>
        <dbReference type="EnsemblMetazoa" id="XP_012057255.1"/>
    </source>
</evidence>
<evidence type="ECO:0000313" key="3">
    <source>
        <dbReference type="Proteomes" id="UP000005205"/>
    </source>
</evidence>
<accession>A0A158NI97</accession>
<name>A0A158NI97_ATTCE</name>
<evidence type="ECO:0000256" key="1">
    <source>
        <dbReference type="SAM" id="MobiDB-lite"/>
    </source>
</evidence>
<dbReference type="OrthoDB" id="6066069at2759"/>
<feature type="region of interest" description="Disordered" evidence="1">
    <location>
        <begin position="47"/>
        <end position="67"/>
    </location>
</feature>
<organism evidence="2 3">
    <name type="scientific">Atta cephalotes</name>
    <name type="common">Leafcutter ant</name>
    <dbReference type="NCBI Taxonomy" id="12957"/>
    <lineage>
        <taxon>Eukaryota</taxon>
        <taxon>Metazoa</taxon>
        <taxon>Ecdysozoa</taxon>
        <taxon>Arthropoda</taxon>
        <taxon>Hexapoda</taxon>
        <taxon>Insecta</taxon>
        <taxon>Pterygota</taxon>
        <taxon>Neoptera</taxon>
        <taxon>Endopterygota</taxon>
        <taxon>Hymenoptera</taxon>
        <taxon>Apocrita</taxon>
        <taxon>Aculeata</taxon>
        <taxon>Formicoidea</taxon>
        <taxon>Formicidae</taxon>
        <taxon>Myrmicinae</taxon>
        <taxon>Atta</taxon>
    </lineage>
</organism>
<dbReference type="Proteomes" id="UP000005205">
    <property type="component" value="Unassembled WGS sequence"/>
</dbReference>
<gene>
    <name evidence="2" type="primary">105620364</name>
</gene>
<proteinExistence type="predicted"/>
<feature type="compositionally biased region" description="Basic and acidic residues" evidence="1">
    <location>
        <begin position="49"/>
        <end position="66"/>
    </location>
</feature>
<dbReference type="AlphaFoldDB" id="A0A158NI97"/>
<sequence length="256" mass="29249">MNITNGTIHDILSGGKNTQKVFLFRHRGRTKEVVEKEEKIRVAGLDTNGSHRADCPKGTDEGREIGDPVTDSLLQMLQKKEKRTKNETHTMRSRRRIRGTIDVNLSELVYLAAQLSPVECRRLIAALHYTTYDLPSSLAEAERKVDEEIPCLRLLLHWNNSPEEGRGKTHAAIVHRLRQLNRNDLADWLGKTTFKQLGKDLDNAITLSFDELAEEEMETSTSAFHIANYTQSCAKHDQNILYKMQNSHKIYLICKV</sequence>
<dbReference type="KEGG" id="acep:105620364"/>